<sequence length="225" mass="25672">MSIRKPLKIALTKGRIEKTAVDMFNSIGIDCTEIENKGRKLIFHNDEFNIDFVLVKAPDVLTYVEHGVVDIGIVGKDTLMEFDKNFYELLDLKFGKCKFSLAGPKGKNFYEGYNRKKIATKYPNVARSYFKKMGFDIEIIKIEGSVEMAPMLGLSDAIVDIVETGTTLRENGLEVYNDICSISTRLIVNMASLKMKKNEIEDIVDRLKEEVDRREQIKKLKEAEN</sequence>
<keyword evidence="16" id="KW-0175">Coiled coil</keyword>
<comment type="similarity">
    <text evidence="4 15">Belongs to the ATP phosphoribosyltransferase family. Short subfamily.</text>
</comment>
<evidence type="ECO:0000256" key="7">
    <source>
        <dbReference type="ARBA" id="ARBA00022490"/>
    </source>
</evidence>
<evidence type="ECO:0000256" key="2">
    <source>
        <dbReference type="ARBA" id="ARBA00004496"/>
    </source>
</evidence>
<comment type="domain">
    <text evidence="15">Lacks the C-terminal regulatory region which is replaced by HisZ.</text>
</comment>
<evidence type="ECO:0000256" key="5">
    <source>
        <dbReference type="ARBA" id="ARBA00011946"/>
    </source>
</evidence>
<keyword evidence="9 15" id="KW-0328">Glycosyltransferase</keyword>
<dbReference type="RefSeq" id="WP_209700500.1">
    <property type="nucleotide sequence ID" value="NZ_JAGGLM010000001.1"/>
</dbReference>
<evidence type="ECO:0000259" key="17">
    <source>
        <dbReference type="Pfam" id="PF01634"/>
    </source>
</evidence>
<keyword evidence="19" id="KW-1185">Reference proteome</keyword>
<keyword evidence="11 15" id="KW-0547">Nucleotide-binding</keyword>
<feature type="domain" description="ATP phosphoribosyltransferase catalytic" evidence="17">
    <location>
        <begin position="56"/>
        <end position="208"/>
    </location>
</feature>
<evidence type="ECO:0000256" key="8">
    <source>
        <dbReference type="ARBA" id="ARBA00022605"/>
    </source>
</evidence>
<evidence type="ECO:0000256" key="9">
    <source>
        <dbReference type="ARBA" id="ARBA00022676"/>
    </source>
</evidence>
<comment type="catalytic activity">
    <reaction evidence="1 15">
        <text>1-(5-phospho-beta-D-ribosyl)-ATP + diphosphate = 5-phospho-alpha-D-ribose 1-diphosphate + ATP</text>
        <dbReference type="Rhea" id="RHEA:18473"/>
        <dbReference type="ChEBI" id="CHEBI:30616"/>
        <dbReference type="ChEBI" id="CHEBI:33019"/>
        <dbReference type="ChEBI" id="CHEBI:58017"/>
        <dbReference type="ChEBI" id="CHEBI:73183"/>
        <dbReference type="EC" id="2.4.2.17"/>
    </reaction>
</comment>
<name>A0ABS4KND6_9CLOT</name>
<dbReference type="InterPro" id="IPR001348">
    <property type="entry name" value="ATP_PRibTrfase_HisG"/>
</dbReference>
<keyword evidence="7 15" id="KW-0963">Cytoplasm</keyword>
<evidence type="ECO:0000256" key="13">
    <source>
        <dbReference type="ARBA" id="ARBA00023102"/>
    </source>
</evidence>
<evidence type="ECO:0000256" key="11">
    <source>
        <dbReference type="ARBA" id="ARBA00022741"/>
    </source>
</evidence>
<evidence type="ECO:0000256" key="1">
    <source>
        <dbReference type="ARBA" id="ARBA00000915"/>
    </source>
</evidence>
<dbReference type="EMBL" id="JAGGLM010000001">
    <property type="protein sequence ID" value="MBP2031544.1"/>
    <property type="molecule type" value="Genomic_DNA"/>
</dbReference>
<dbReference type="SUPFAM" id="SSF53850">
    <property type="entry name" value="Periplasmic binding protein-like II"/>
    <property type="match status" value="1"/>
</dbReference>
<proteinExistence type="inferred from homology"/>
<dbReference type="InterPro" id="IPR024893">
    <property type="entry name" value="ATP_PRibTrfase_HisG_short"/>
</dbReference>
<accession>A0ABS4KND6</accession>
<comment type="pathway">
    <text evidence="3 15">Amino-acid biosynthesis; L-histidine biosynthesis; L-histidine from 5-phospho-alpha-D-ribose 1-diphosphate: step 1/9.</text>
</comment>
<evidence type="ECO:0000313" key="19">
    <source>
        <dbReference type="Proteomes" id="UP001519307"/>
    </source>
</evidence>
<evidence type="ECO:0000256" key="16">
    <source>
        <dbReference type="SAM" id="Coils"/>
    </source>
</evidence>
<keyword evidence="8 15" id="KW-0028">Amino-acid biosynthesis</keyword>
<dbReference type="InterPro" id="IPR013820">
    <property type="entry name" value="ATP_PRibTrfase_cat"/>
</dbReference>
<reference evidence="18 19" key="1">
    <citation type="submission" date="2021-03" db="EMBL/GenBank/DDBJ databases">
        <title>Genomic Encyclopedia of Type Strains, Phase IV (KMG-IV): sequencing the most valuable type-strain genomes for metagenomic binning, comparative biology and taxonomic classification.</title>
        <authorList>
            <person name="Goeker M."/>
        </authorList>
    </citation>
    <scope>NUCLEOTIDE SEQUENCE [LARGE SCALE GENOMIC DNA]</scope>
    <source>
        <strain evidence="18 19">DSM 28783</strain>
    </source>
</reference>
<dbReference type="CDD" id="cd13595">
    <property type="entry name" value="PBP2_HisGs"/>
    <property type="match status" value="1"/>
</dbReference>
<comment type="function">
    <text evidence="14 15">Catalyzes the condensation of ATP and 5-phosphoribose 1-diphosphate to form N'-(5'-phosphoribosyl)-ATP (PR-ATP). Has a crucial role in the pathway because the rate of histidine biosynthesis seems to be controlled primarily by regulation of HisG enzymatic activity.</text>
</comment>
<dbReference type="PANTHER" id="PTHR21403">
    <property type="entry name" value="ATP PHOSPHORIBOSYLTRANSFERASE ATP-PRTASE"/>
    <property type="match status" value="1"/>
</dbReference>
<evidence type="ECO:0000256" key="3">
    <source>
        <dbReference type="ARBA" id="ARBA00004667"/>
    </source>
</evidence>
<keyword evidence="12 15" id="KW-0067">ATP-binding</keyword>
<evidence type="ECO:0000256" key="12">
    <source>
        <dbReference type="ARBA" id="ARBA00022840"/>
    </source>
</evidence>
<dbReference type="Gene3D" id="3.40.190.10">
    <property type="entry name" value="Periplasmic binding protein-like II"/>
    <property type="match status" value="2"/>
</dbReference>
<comment type="caution">
    <text evidence="18">The sequence shown here is derived from an EMBL/GenBank/DDBJ whole genome shotgun (WGS) entry which is preliminary data.</text>
</comment>
<dbReference type="NCBIfam" id="TIGR00070">
    <property type="entry name" value="hisG"/>
    <property type="match status" value="1"/>
</dbReference>
<organism evidence="18 19">
    <name type="scientific">Clostridium algifaecis</name>
    <dbReference type="NCBI Taxonomy" id="1472040"/>
    <lineage>
        <taxon>Bacteria</taxon>
        <taxon>Bacillati</taxon>
        <taxon>Bacillota</taxon>
        <taxon>Clostridia</taxon>
        <taxon>Eubacteriales</taxon>
        <taxon>Clostridiaceae</taxon>
        <taxon>Clostridium</taxon>
    </lineage>
</organism>
<feature type="coiled-coil region" evidence="16">
    <location>
        <begin position="190"/>
        <end position="224"/>
    </location>
</feature>
<dbReference type="InterPro" id="IPR018198">
    <property type="entry name" value="ATP_PRibTrfase_CS"/>
</dbReference>
<dbReference type="Pfam" id="PF01634">
    <property type="entry name" value="HisG"/>
    <property type="match status" value="1"/>
</dbReference>
<comment type="subcellular location">
    <subcellularLocation>
        <location evidence="2 15">Cytoplasm</location>
    </subcellularLocation>
</comment>
<dbReference type="EC" id="2.4.2.17" evidence="5 15"/>
<dbReference type="GO" id="GO:0003879">
    <property type="term" value="F:ATP phosphoribosyltransferase activity"/>
    <property type="evidence" value="ECO:0007669"/>
    <property type="project" value="UniProtKB-EC"/>
</dbReference>
<evidence type="ECO:0000313" key="18">
    <source>
        <dbReference type="EMBL" id="MBP2031544.1"/>
    </source>
</evidence>
<keyword evidence="13 15" id="KW-0368">Histidine biosynthesis</keyword>
<dbReference type="HAMAP" id="MF_01018">
    <property type="entry name" value="HisG_Short"/>
    <property type="match status" value="1"/>
</dbReference>
<dbReference type="Proteomes" id="UP001519307">
    <property type="component" value="Unassembled WGS sequence"/>
</dbReference>
<protein>
    <recommendedName>
        <fullName evidence="6 15">ATP phosphoribosyltransferase</fullName>
        <shortName evidence="15">ATP-PRT</shortName>
        <shortName evidence="15">ATP-PRTase</shortName>
        <ecNumber evidence="5 15">2.4.2.17</ecNumber>
    </recommendedName>
</protein>
<gene>
    <name evidence="15" type="primary">hisG</name>
    <name evidence="18" type="ORF">J2Z42_000209</name>
</gene>
<evidence type="ECO:0000256" key="6">
    <source>
        <dbReference type="ARBA" id="ARBA00020998"/>
    </source>
</evidence>
<dbReference type="PANTHER" id="PTHR21403:SF8">
    <property type="entry name" value="ATP PHOSPHORIBOSYLTRANSFERASE"/>
    <property type="match status" value="1"/>
</dbReference>
<evidence type="ECO:0000256" key="4">
    <source>
        <dbReference type="ARBA" id="ARBA00009489"/>
    </source>
</evidence>
<dbReference type="PROSITE" id="PS01316">
    <property type="entry name" value="ATP_P_PHORIBOSYLTR"/>
    <property type="match status" value="1"/>
</dbReference>
<evidence type="ECO:0000256" key="14">
    <source>
        <dbReference type="ARBA" id="ARBA00024861"/>
    </source>
</evidence>
<evidence type="ECO:0000256" key="15">
    <source>
        <dbReference type="HAMAP-Rule" id="MF_01018"/>
    </source>
</evidence>
<evidence type="ECO:0000256" key="10">
    <source>
        <dbReference type="ARBA" id="ARBA00022679"/>
    </source>
</evidence>
<comment type="subunit">
    <text evidence="15">Heteromultimer composed of HisG and HisZ subunits.</text>
</comment>
<keyword evidence="10 15" id="KW-0808">Transferase</keyword>